<feature type="domain" description="Tyr recombinase" evidence="4">
    <location>
        <begin position="234"/>
        <end position="408"/>
    </location>
</feature>
<dbReference type="InterPro" id="IPR011010">
    <property type="entry name" value="DNA_brk_join_enz"/>
</dbReference>
<sequence>MATLKFLIRGKTPLSPIYVRFIHTRTLDISMKTNIIVNPKFWDQKKEQLKNVLEVKNRNEINLKLQELKLFIQNEFNYDYIQGEIIDRSWLQTKLNTFFNRPAGETVFKLKEEEVYFTSFATWWLDNKAPLHKVSSSKYMSSKTIMHHRRLKDMFVEFEGRERVKLSEINGDILDKFSQFLSSKNYAEETVRRHLNRAKFFCLRAEELNIPINKGFKERVFVEKETIEYKSPYLSVEEINKIYNLDIADQDLDAIRDNFIIGLWTGLRVSDFLNRLSTDNIKDGIILIKTLKTKHNVAIPLHPQVKSILDKRFGFLPPKCSDQHFNREIKNICKLAKINSQTLGGKVVVQKDKSKRKEVKHYPKYELVSSHICRRSFATNHFGKVPNKVIMDVCGWKSEKQMLDYNKQTNIESAIALAEYWEKEMKKLEQQIA</sequence>
<evidence type="ECO:0000256" key="1">
    <source>
        <dbReference type="ARBA" id="ARBA00008857"/>
    </source>
</evidence>
<proteinExistence type="inferred from homology"/>
<evidence type="ECO:0000256" key="3">
    <source>
        <dbReference type="ARBA" id="ARBA00023172"/>
    </source>
</evidence>
<dbReference type="InterPro" id="IPR002104">
    <property type="entry name" value="Integrase_catalytic"/>
</dbReference>
<dbReference type="Proteomes" id="UP000076630">
    <property type="component" value="Unassembled WGS sequence"/>
</dbReference>
<reference evidence="6 7" key="1">
    <citation type="submission" date="2016-01" db="EMBL/GenBank/DDBJ databases">
        <title>Whole genome sequencing of Myroides marinus L41.</title>
        <authorList>
            <person name="Hong K.W."/>
        </authorList>
    </citation>
    <scope>NUCLEOTIDE SEQUENCE [LARGE SCALE GENOMIC DNA]</scope>
    <source>
        <strain evidence="6 7">L41</strain>
    </source>
</reference>
<dbReference type="PANTHER" id="PTHR30349">
    <property type="entry name" value="PHAGE INTEGRASE-RELATED"/>
    <property type="match status" value="1"/>
</dbReference>
<dbReference type="AlphaFoldDB" id="A0A163X9C2"/>
<evidence type="ECO:0000259" key="5">
    <source>
        <dbReference type="Pfam" id="PF13102"/>
    </source>
</evidence>
<dbReference type="OrthoDB" id="1493636at2"/>
<dbReference type="InterPro" id="IPR050090">
    <property type="entry name" value="Tyrosine_recombinase_XerCD"/>
</dbReference>
<organism evidence="6 7">
    <name type="scientific">Myroides marinus</name>
    <dbReference type="NCBI Taxonomy" id="703342"/>
    <lineage>
        <taxon>Bacteria</taxon>
        <taxon>Pseudomonadati</taxon>
        <taxon>Bacteroidota</taxon>
        <taxon>Flavobacteriia</taxon>
        <taxon>Flavobacteriales</taxon>
        <taxon>Flavobacteriaceae</taxon>
        <taxon>Myroides</taxon>
    </lineage>
</organism>
<keyword evidence="7" id="KW-1185">Reference proteome</keyword>
<dbReference type="GO" id="GO:0006310">
    <property type="term" value="P:DNA recombination"/>
    <property type="evidence" value="ECO:0007669"/>
    <property type="project" value="UniProtKB-KW"/>
</dbReference>
<dbReference type="Gene3D" id="1.10.150.130">
    <property type="match status" value="1"/>
</dbReference>
<dbReference type="SUPFAM" id="SSF56349">
    <property type="entry name" value="DNA breaking-rejoining enzymes"/>
    <property type="match status" value="1"/>
</dbReference>
<dbReference type="PANTHER" id="PTHR30349:SF64">
    <property type="entry name" value="PROPHAGE INTEGRASE INTD-RELATED"/>
    <property type="match status" value="1"/>
</dbReference>
<dbReference type="Gene3D" id="1.10.443.10">
    <property type="entry name" value="Intergrase catalytic core"/>
    <property type="match status" value="1"/>
</dbReference>
<gene>
    <name evidence="6" type="ORF">AV926_14245</name>
</gene>
<protein>
    <submittedName>
        <fullName evidence="6">Integrase</fullName>
    </submittedName>
</protein>
<dbReference type="InterPro" id="IPR010998">
    <property type="entry name" value="Integrase_recombinase_N"/>
</dbReference>
<keyword evidence="2" id="KW-0238">DNA-binding</keyword>
<dbReference type="GO" id="GO:0015074">
    <property type="term" value="P:DNA integration"/>
    <property type="evidence" value="ECO:0007669"/>
    <property type="project" value="InterPro"/>
</dbReference>
<feature type="domain" description="Phage integrase SAM-like" evidence="5">
    <location>
        <begin position="141"/>
        <end position="205"/>
    </location>
</feature>
<dbReference type="EMBL" id="LQNU01000070">
    <property type="protein sequence ID" value="KZE77528.1"/>
    <property type="molecule type" value="Genomic_DNA"/>
</dbReference>
<keyword evidence="3" id="KW-0233">DNA recombination</keyword>
<accession>A0A163X9C2</accession>
<evidence type="ECO:0000313" key="6">
    <source>
        <dbReference type="EMBL" id="KZE77528.1"/>
    </source>
</evidence>
<evidence type="ECO:0000259" key="4">
    <source>
        <dbReference type="Pfam" id="PF00589"/>
    </source>
</evidence>
<dbReference type="InterPro" id="IPR013762">
    <property type="entry name" value="Integrase-like_cat_sf"/>
</dbReference>
<evidence type="ECO:0000313" key="7">
    <source>
        <dbReference type="Proteomes" id="UP000076630"/>
    </source>
</evidence>
<dbReference type="GO" id="GO:0003677">
    <property type="term" value="F:DNA binding"/>
    <property type="evidence" value="ECO:0007669"/>
    <property type="project" value="UniProtKB-KW"/>
</dbReference>
<dbReference type="Pfam" id="PF13102">
    <property type="entry name" value="Phage_int_SAM_5"/>
    <property type="match status" value="1"/>
</dbReference>
<comment type="caution">
    <text evidence="6">The sequence shown here is derived from an EMBL/GenBank/DDBJ whole genome shotgun (WGS) entry which is preliminary data.</text>
</comment>
<evidence type="ECO:0000256" key="2">
    <source>
        <dbReference type="ARBA" id="ARBA00023125"/>
    </source>
</evidence>
<name>A0A163X9C2_9FLAO</name>
<dbReference type="Pfam" id="PF00589">
    <property type="entry name" value="Phage_integrase"/>
    <property type="match status" value="1"/>
</dbReference>
<comment type="similarity">
    <text evidence="1">Belongs to the 'phage' integrase family.</text>
</comment>
<dbReference type="InterPro" id="IPR025269">
    <property type="entry name" value="SAM-like_dom"/>
</dbReference>